<keyword evidence="2 3" id="KW-0067">ATP-binding</keyword>
<protein>
    <recommendedName>
        <fullName evidence="3 4">Dephospho-CoA kinase</fullName>
        <ecNumber evidence="3 4">2.7.1.24</ecNumber>
    </recommendedName>
    <alternativeName>
        <fullName evidence="3">Dephosphocoenzyme A kinase</fullName>
    </alternativeName>
</protein>
<dbReference type="EMBL" id="FXBB01000001">
    <property type="protein sequence ID" value="SMG12050.1"/>
    <property type="molecule type" value="Genomic_DNA"/>
</dbReference>
<evidence type="ECO:0000256" key="2">
    <source>
        <dbReference type="ARBA" id="ARBA00022840"/>
    </source>
</evidence>
<dbReference type="GO" id="GO:0005524">
    <property type="term" value="F:ATP binding"/>
    <property type="evidence" value="ECO:0007669"/>
    <property type="project" value="UniProtKB-UniRule"/>
</dbReference>
<dbReference type="AlphaFoldDB" id="A0A1X7IC84"/>
<dbReference type="OrthoDB" id="9812943at2"/>
<proteinExistence type="inferred from homology"/>
<dbReference type="SUPFAM" id="SSF52540">
    <property type="entry name" value="P-loop containing nucleoside triphosphate hydrolases"/>
    <property type="match status" value="1"/>
</dbReference>
<dbReference type="GO" id="GO:0005737">
    <property type="term" value="C:cytoplasm"/>
    <property type="evidence" value="ECO:0007669"/>
    <property type="project" value="UniProtKB-SubCell"/>
</dbReference>
<keyword evidence="3" id="KW-0173">Coenzyme A biosynthesis</keyword>
<dbReference type="EC" id="2.7.1.24" evidence="3 4"/>
<dbReference type="CDD" id="cd02022">
    <property type="entry name" value="DPCK"/>
    <property type="match status" value="1"/>
</dbReference>
<evidence type="ECO:0000256" key="1">
    <source>
        <dbReference type="ARBA" id="ARBA00022741"/>
    </source>
</evidence>
<evidence type="ECO:0000313" key="5">
    <source>
        <dbReference type="EMBL" id="SMG12050.1"/>
    </source>
</evidence>
<comment type="subcellular location">
    <subcellularLocation>
        <location evidence="3">Cytoplasm</location>
    </subcellularLocation>
</comment>
<feature type="binding site" evidence="3">
    <location>
        <begin position="11"/>
        <end position="16"/>
    </location>
    <ligand>
        <name>ATP</name>
        <dbReference type="ChEBI" id="CHEBI:30616"/>
    </ligand>
</feature>
<dbReference type="GO" id="GO:0004140">
    <property type="term" value="F:dephospho-CoA kinase activity"/>
    <property type="evidence" value="ECO:0007669"/>
    <property type="project" value="UniProtKB-UniRule"/>
</dbReference>
<dbReference type="UniPathway" id="UPA00241">
    <property type="reaction ID" value="UER00356"/>
</dbReference>
<comment type="catalytic activity">
    <reaction evidence="3">
        <text>3'-dephospho-CoA + ATP = ADP + CoA + H(+)</text>
        <dbReference type="Rhea" id="RHEA:18245"/>
        <dbReference type="ChEBI" id="CHEBI:15378"/>
        <dbReference type="ChEBI" id="CHEBI:30616"/>
        <dbReference type="ChEBI" id="CHEBI:57287"/>
        <dbReference type="ChEBI" id="CHEBI:57328"/>
        <dbReference type="ChEBI" id="CHEBI:456216"/>
        <dbReference type="EC" id="2.7.1.24"/>
    </reaction>
</comment>
<organism evidence="5 6">
    <name type="scientific">Dethiosulfovibrio salsuginis</name>
    <dbReference type="NCBI Taxonomy" id="561720"/>
    <lineage>
        <taxon>Bacteria</taxon>
        <taxon>Thermotogati</taxon>
        <taxon>Synergistota</taxon>
        <taxon>Synergistia</taxon>
        <taxon>Synergistales</taxon>
        <taxon>Dethiosulfovibrionaceae</taxon>
        <taxon>Dethiosulfovibrio</taxon>
    </lineage>
</organism>
<comment type="similarity">
    <text evidence="3">Belongs to the CoaE family.</text>
</comment>
<dbReference type="Gene3D" id="3.40.50.300">
    <property type="entry name" value="P-loop containing nucleotide triphosphate hydrolases"/>
    <property type="match status" value="1"/>
</dbReference>
<sequence>MFVLGLTGDIGAGKSTVASLFRDMGARIIDADLIVKKLWCEPELLQAAKVRWGDSVIAENGEISFSGIADKVFSDEADYRWLCDLIHPMVRRDMTAGLASERGWVVVEIPLMFESGVPYWCDMTAYVTASQEIRSTRNGHRGLSMDMLQKREDFMLPSEEKKNSADLVIHNEGSLDELRDFLTPYGEKMQRMASICTVKIQCAFRKQARQIISGVLGKKLAYQANLSSVETAYSKYEQFLTENWEVQFYTLANLVPAISEEAASIMKKPPVPVAVSDVLRASLPFREALCGACR</sequence>
<dbReference type="InterPro" id="IPR027417">
    <property type="entry name" value="P-loop_NTPase"/>
</dbReference>
<dbReference type="GO" id="GO:0015937">
    <property type="term" value="P:coenzyme A biosynthetic process"/>
    <property type="evidence" value="ECO:0007669"/>
    <property type="project" value="UniProtKB-UniRule"/>
</dbReference>
<dbReference type="STRING" id="561720.SAMN06275492_101317"/>
<evidence type="ECO:0000256" key="3">
    <source>
        <dbReference type="HAMAP-Rule" id="MF_00376"/>
    </source>
</evidence>
<name>A0A1X7IC84_9BACT</name>
<accession>A0A1X7IC84</accession>
<dbReference type="PANTHER" id="PTHR10695:SF46">
    <property type="entry name" value="BIFUNCTIONAL COENZYME A SYNTHASE-RELATED"/>
    <property type="match status" value="1"/>
</dbReference>
<dbReference type="Pfam" id="PF01121">
    <property type="entry name" value="CoaE"/>
    <property type="match status" value="1"/>
</dbReference>
<keyword evidence="1 3" id="KW-0547">Nucleotide-binding</keyword>
<keyword evidence="3" id="KW-0963">Cytoplasm</keyword>
<dbReference type="HAMAP" id="MF_00376">
    <property type="entry name" value="Dephospho_CoA_kinase"/>
    <property type="match status" value="1"/>
</dbReference>
<gene>
    <name evidence="3" type="primary">coaE</name>
    <name evidence="5" type="ORF">SAMN06275492_101317</name>
</gene>
<dbReference type="RefSeq" id="WP_085543590.1">
    <property type="nucleotide sequence ID" value="NZ_FXBB01000001.1"/>
</dbReference>
<dbReference type="PANTHER" id="PTHR10695">
    <property type="entry name" value="DEPHOSPHO-COA KINASE-RELATED"/>
    <property type="match status" value="1"/>
</dbReference>
<reference evidence="6" key="1">
    <citation type="submission" date="2017-04" db="EMBL/GenBank/DDBJ databases">
        <authorList>
            <person name="Varghese N."/>
            <person name="Submissions S."/>
        </authorList>
    </citation>
    <scope>NUCLEOTIDE SEQUENCE [LARGE SCALE GENOMIC DNA]</scope>
    <source>
        <strain evidence="6">USBA 82</strain>
    </source>
</reference>
<dbReference type="Proteomes" id="UP000193355">
    <property type="component" value="Unassembled WGS sequence"/>
</dbReference>
<dbReference type="InterPro" id="IPR001977">
    <property type="entry name" value="Depp_CoAkinase"/>
</dbReference>
<dbReference type="NCBIfam" id="TIGR00152">
    <property type="entry name" value="dephospho-CoA kinase"/>
    <property type="match status" value="1"/>
</dbReference>
<evidence type="ECO:0000256" key="4">
    <source>
        <dbReference type="NCBIfam" id="TIGR00152"/>
    </source>
</evidence>
<dbReference type="PROSITE" id="PS51219">
    <property type="entry name" value="DPCK"/>
    <property type="match status" value="1"/>
</dbReference>
<keyword evidence="6" id="KW-1185">Reference proteome</keyword>
<evidence type="ECO:0000313" key="6">
    <source>
        <dbReference type="Proteomes" id="UP000193355"/>
    </source>
</evidence>
<keyword evidence="3" id="KW-0808">Transferase</keyword>
<comment type="pathway">
    <text evidence="3">Cofactor biosynthesis; coenzyme A biosynthesis; CoA from (R)-pantothenate: step 5/5.</text>
</comment>
<comment type="function">
    <text evidence="3">Catalyzes the phosphorylation of the 3'-hydroxyl group of dephosphocoenzyme A to form coenzyme A.</text>
</comment>
<keyword evidence="3 5" id="KW-0418">Kinase</keyword>